<dbReference type="GO" id="GO:0016020">
    <property type="term" value="C:membrane"/>
    <property type="evidence" value="ECO:0007669"/>
    <property type="project" value="UniProtKB-SubCell"/>
</dbReference>
<keyword evidence="7 9" id="KW-0472">Membrane</keyword>
<comment type="subcellular location">
    <subcellularLocation>
        <location evidence="2 9">Membrane</location>
        <topology evidence="2 9">Multi-pass membrane protein</topology>
    </subcellularLocation>
</comment>
<evidence type="ECO:0000313" key="11">
    <source>
        <dbReference type="EMBL" id="CAF3389050.1"/>
    </source>
</evidence>
<dbReference type="Proteomes" id="UP000663872">
    <property type="component" value="Unassembled WGS sequence"/>
</dbReference>
<dbReference type="GO" id="GO:0015031">
    <property type="term" value="P:protein transport"/>
    <property type="evidence" value="ECO:0007669"/>
    <property type="project" value="UniProtKB-KW"/>
</dbReference>
<reference evidence="11" key="1">
    <citation type="submission" date="2021-02" db="EMBL/GenBank/DDBJ databases">
        <authorList>
            <person name="Nowell W R."/>
        </authorList>
    </citation>
    <scope>NUCLEOTIDE SEQUENCE</scope>
</reference>
<dbReference type="InterPro" id="IPR007305">
    <property type="entry name" value="Vesicle_transpt_Got1/SFT2"/>
</dbReference>
<evidence type="ECO:0000256" key="6">
    <source>
        <dbReference type="ARBA" id="ARBA00022989"/>
    </source>
</evidence>
<dbReference type="PANTHER" id="PTHR23137:SF6">
    <property type="entry name" value="VESICLE TRANSPORT PROTEIN"/>
    <property type="match status" value="1"/>
</dbReference>
<name>A0A817ZBL7_9BILA</name>
<feature type="transmembrane region" description="Helical" evidence="9">
    <location>
        <begin position="61"/>
        <end position="80"/>
    </location>
</feature>
<evidence type="ECO:0000256" key="9">
    <source>
        <dbReference type="RuleBase" id="RU363111"/>
    </source>
</evidence>
<evidence type="ECO:0000256" key="7">
    <source>
        <dbReference type="ARBA" id="ARBA00023136"/>
    </source>
</evidence>
<evidence type="ECO:0000256" key="3">
    <source>
        <dbReference type="ARBA" id="ARBA00022448"/>
    </source>
</evidence>
<keyword evidence="4 9" id="KW-0812">Transmembrane</keyword>
<dbReference type="AlphaFoldDB" id="A0A817ZBL7"/>
<sequence>MRQLFTISGRYAATEDESITPQIPITNMFFFEKIIFLFLIDRKYIDVSGLSWSTRLKGFGICLLLAVVLGLIAVIIYFVSGDISGFAVLYSFAVILGIGSTMFLMGPLNQLKKMFDPSRLIATIIFLICLILTLVSAIVIKSSGLVLLFIILQLIALVWYTISYIPFARDAIKKCCRSVINI</sequence>
<dbReference type="PANTHER" id="PTHR23137">
    <property type="entry name" value="VESICLE TRANSPORT PROTEIN-RELATED"/>
    <property type="match status" value="1"/>
</dbReference>
<dbReference type="Pfam" id="PF04178">
    <property type="entry name" value="Got1"/>
    <property type="match status" value="1"/>
</dbReference>
<accession>A0A817ZBL7</accession>
<keyword evidence="6 9" id="KW-1133">Transmembrane helix</keyword>
<evidence type="ECO:0000256" key="4">
    <source>
        <dbReference type="ARBA" id="ARBA00022692"/>
    </source>
</evidence>
<organism evidence="11 12">
    <name type="scientific">Rotaria socialis</name>
    <dbReference type="NCBI Taxonomy" id="392032"/>
    <lineage>
        <taxon>Eukaryota</taxon>
        <taxon>Metazoa</taxon>
        <taxon>Spiralia</taxon>
        <taxon>Gnathifera</taxon>
        <taxon>Rotifera</taxon>
        <taxon>Eurotatoria</taxon>
        <taxon>Bdelloidea</taxon>
        <taxon>Philodinida</taxon>
        <taxon>Philodinidae</taxon>
        <taxon>Rotaria</taxon>
    </lineage>
</organism>
<feature type="transmembrane region" description="Helical" evidence="9">
    <location>
        <begin position="86"/>
        <end position="108"/>
    </location>
</feature>
<dbReference type="GO" id="GO:0012505">
    <property type="term" value="C:endomembrane system"/>
    <property type="evidence" value="ECO:0007669"/>
    <property type="project" value="UniProtKB-ARBA"/>
</dbReference>
<comment type="similarity">
    <text evidence="8 9">Belongs to the SFT2 family.</text>
</comment>
<proteinExistence type="inferred from homology"/>
<gene>
    <name evidence="10" type="ORF">GRG538_LOCUS5734</name>
    <name evidence="11" type="ORF">LUA448_LOCUS16492</name>
</gene>
<comment type="function">
    <text evidence="1 9">May be involved in fusion of retrograde transport vesicles derived from an endocytic compartment with the Golgi complex.</text>
</comment>
<dbReference type="Proteomes" id="UP000663833">
    <property type="component" value="Unassembled WGS sequence"/>
</dbReference>
<evidence type="ECO:0000256" key="2">
    <source>
        <dbReference type="ARBA" id="ARBA00004141"/>
    </source>
</evidence>
<protein>
    <recommendedName>
        <fullName evidence="9">Vesicle transport protein</fullName>
    </recommendedName>
</protein>
<feature type="transmembrane region" description="Helical" evidence="9">
    <location>
        <begin position="120"/>
        <end position="140"/>
    </location>
</feature>
<evidence type="ECO:0000256" key="1">
    <source>
        <dbReference type="ARBA" id="ARBA00003566"/>
    </source>
</evidence>
<dbReference type="GO" id="GO:0005737">
    <property type="term" value="C:cytoplasm"/>
    <property type="evidence" value="ECO:0007669"/>
    <property type="project" value="UniProtKB-ARBA"/>
</dbReference>
<keyword evidence="5 9" id="KW-0653">Protein transport</keyword>
<evidence type="ECO:0000256" key="5">
    <source>
        <dbReference type="ARBA" id="ARBA00022927"/>
    </source>
</evidence>
<evidence type="ECO:0000256" key="8">
    <source>
        <dbReference type="ARBA" id="ARBA00025800"/>
    </source>
</evidence>
<dbReference type="GO" id="GO:0016192">
    <property type="term" value="P:vesicle-mediated transport"/>
    <property type="evidence" value="ECO:0007669"/>
    <property type="project" value="InterPro"/>
</dbReference>
<comment type="caution">
    <text evidence="11">The sequence shown here is derived from an EMBL/GenBank/DDBJ whole genome shotgun (WGS) entry which is preliminary data.</text>
</comment>
<evidence type="ECO:0000313" key="10">
    <source>
        <dbReference type="EMBL" id="CAF3353327.1"/>
    </source>
</evidence>
<dbReference type="EMBL" id="CAJNYT010000532">
    <property type="protein sequence ID" value="CAF3353327.1"/>
    <property type="molecule type" value="Genomic_DNA"/>
</dbReference>
<dbReference type="InterPro" id="IPR011691">
    <property type="entry name" value="Vesicle_transpt_SFT2"/>
</dbReference>
<evidence type="ECO:0000313" key="12">
    <source>
        <dbReference type="Proteomes" id="UP000663833"/>
    </source>
</evidence>
<dbReference type="EMBL" id="CAJNYD010002045">
    <property type="protein sequence ID" value="CAF3389050.1"/>
    <property type="molecule type" value="Genomic_DNA"/>
</dbReference>
<keyword evidence="3 9" id="KW-0813">Transport</keyword>
<feature type="transmembrane region" description="Helical" evidence="9">
    <location>
        <begin position="146"/>
        <end position="167"/>
    </location>
</feature>